<sequence length="204" mass="22027">MQPPPAKPATIEPEAEKTSVIRTLPESERLCRERLKKLGVGFTAADALRDGGCRADHPVEVGLLPGGVELRPAATLSCPMALATAKFVDNALIRAVRDELGQELAAINQASAYVCRPRNGTQKLSEHAFANALDVSALIFKDETRFDIRAYGKKEAKEASLLQRIRTAACGPFKSVLGPGSDADHSDHLHLDLAQRRNGSTFCQ</sequence>
<protein>
    <submittedName>
        <fullName evidence="2">Extensin family protein</fullName>
    </submittedName>
</protein>
<evidence type="ECO:0000259" key="1">
    <source>
        <dbReference type="Pfam" id="PF06904"/>
    </source>
</evidence>
<dbReference type="RefSeq" id="WP_198474820.1">
    <property type="nucleotide sequence ID" value="NZ_JADGMQ010000002.1"/>
</dbReference>
<keyword evidence="3" id="KW-1185">Reference proteome</keyword>
<dbReference type="InterPro" id="IPR009683">
    <property type="entry name" value="Extensin-like_C"/>
</dbReference>
<organism evidence="2 3">
    <name type="scientific">Aquamicrobium zhengzhouense</name>
    <dbReference type="NCBI Taxonomy" id="2781738"/>
    <lineage>
        <taxon>Bacteria</taxon>
        <taxon>Pseudomonadati</taxon>
        <taxon>Pseudomonadota</taxon>
        <taxon>Alphaproteobacteria</taxon>
        <taxon>Hyphomicrobiales</taxon>
        <taxon>Phyllobacteriaceae</taxon>
        <taxon>Aquamicrobium</taxon>
    </lineage>
</organism>
<dbReference type="Pfam" id="PF06904">
    <property type="entry name" value="Extensin-like_C"/>
    <property type="match status" value="1"/>
</dbReference>
<proteinExistence type="predicted"/>
<evidence type="ECO:0000313" key="2">
    <source>
        <dbReference type="EMBL" id="MBI1619967.1"/>
    </source>
</evidence>
<accession>A0ABS0SBU5</accession>
<dbReference type="Proteomes" id="UP000601789">
    <property type="component" value="Unassembled WGS sequence"/>
</dbReference>
<reference evidence="2 3" key="1">
    <citation type="submission" date="2020-10" db="EMBL/GenBank/DDBJ databases">
        <title>Aquamicrobium zhengzhouensis sp. nov., a exopolysaccharide producing bacterium isolated from farmland soil.</title>
        <authorList>
            <person name="Wang X."/>
        </authorList>
    </citation>
    <scope>NUCLEOTIDE SEQUENCE [LARGE SCALE GENOMIC DNA]</scope>
    <source>
        <strain evidence="3">cd-1</strain>
    </source>
</reference>
<comment type="caution">
    <text evidence="2">The sequence shown here is derived from an EMBL/GenBank/DDBJ whole genome shotgun (WGS) entry which is preliminary data.</text>
</comment>
<dbReference type="EMBL" id="JADGMQ010000002">
    <property type="protein sequence ID" value="MBI1619967.1"/>
    <property type="molecule type" value="Genomic_DNA"/>
</dbReference>
<name>A0ABS0SBU5_9HYPH</name>
<gene>
    <name evidence="2" type="ORF">IOD40_04720</name>
</gene>
<evidence type="ECO:0000313" key="3">
    <source>
        <dbReference type="Proteomes" id="UP000601789"/>
    </source>
</evidence>
<feature type="domain" description="Extensin-like C-terminal" evidence="1">
    <location>
        <begin position="30"/>
        <end position="204"/>
    </location>
</feature>